<evidence type="ECO:0000256" key="1">
    <source>
        <dbReference type="SAM" id="MobiDB-lite"/>
    </source>
</evidence>
<accession>A0A418Q1I4</accession>
<gene>
    <name evidence="2" type="ORF">D3M59_02115</name>
</gene>
<evidence type="ECO:0000313" key="2">
    <source>
        <dbReference type="EMBL" id="RIX31818.1"/>
    </source>
</evidence>
<protein>
    <submittedName>
        <fullName evidence="2">Uncharacterized protein</fullName>
    </submittedName>
</protein>
<sequence>MITVLLSLFLLAGAPENSTSTPAPAADAGSVATPAPAAAKPATKQRKICKREGATESRLGGTRVCLTAEEWALRKKSEG</sequence>
<feature type="compositionally biased region" description="Low complexity" evidence="1">
    <location>
        <begin position="22"/>
        <end position="42"/>
    </location>
</feature>
<keyword evidence="3" id="KW-1185">Reference proteome</keyword>
<organism evidence="2 3">
    <name type="scientific">Sphingomonas edaphi</name>
    <dbReference type="NCBI Taxonomy" id="2315689"/>
    <lineage>
        <taxon>Bacteria</taxon>
        <taxon>Pseudomonadati</taxon>
        <taxon>Pseudomonadota</taxon>
        <taxon>Alphaproteobacteria</taxon>
        <taxon>Sphingomonadales</taxon>
        <taxon>Sphingomonadaceae</taxon>
        <taxon>Sphingomonas</taxon>
    </lineage>
</organism>
<reference evidence="2 3" key="1">
    <citation type="submission" date="2018-09" db="EMBL/GenBank/DDBJ databases">
        <title>Sphingomonas sp. DAC4.</title>
        <authorList>
            <person name="Seo T."/>
        </authorList>
    </citation>
    <scope>NUCLEOTIDE SEQUENCE [LARGE SCALE GENOMIC DNA]</scope>
    <source>
        <strain evidence="2 3">DAC4</strain>
    </source>
</reference>
<dbReference type="Proteomes" id="UP000285023">
    <property type="component" value="Unassembled WGS sequence"/>
</dbReference>
<dbReference type="EMBL" id="QXTF01000001">
    <property type="protein sequence ID" value="RIX31818.1"/>
    <property type="molecule type" value="Genomic_DNA"/>
</dbReference>
<dbReference type="RefSeq" id="WP_119531149.1">
    <property type="nucleotide sequence ID" value="NZ_QXTF01000001.1"/>
</dbReference>
<feature type="region of interest" description="Disordered" evidence="1">
    <location>
        <begin position="17"/>
        <end position="60"/>
    </location>
</feature>
<comment type="caution">
    <text evidence="2">The sequence shown here is derived from an EMBL/GenBank/DDBJ whole genome shotgun (WGS) entry which is preliminary data.</text>
</comment>
<name>A0A418Q1I4_9SPHN</name>
<evidence type="ECO:0000313" key="3">
    <source>
        <dbReference type="Proteomes" id="UP000285023"/>
    </source>
</evidence>
<proteinExistence type="predicted"/>
<dbReference type="AlphaFoldDB" id="A0A418Q1I4"/>